<evidence type="ECO:0000259" key="2">
    <source>
        <dbReference type="Pfam" id="PF19289"/>
    </source>
</evidence>
<dbReference type="InterPro" id="IPR036059">
    <property type="entry name" value="TldD/PmbA_sf"/>
</dbReference>
<feature type="domain" description="Metalloprotease TldD/E C-terminal" evidence="2">
    <location>
        <begin position="221"/>
        <end position="440"/>
    </location>
</feature>
<dbReference type="PANTHER" id="PTHR43666:SF1">
    <property type="entry name" value="CONSERVED PROTEIN"/>
    <property type="match status" value="1"/>
</dbReference>
<protein>
    <submittedName>
        <fullName evidence="4">TldD/PmbA family protein</fullName>
    </submittedName>
</protein>
<dbReference type="PANTHER" id="PTHR43666">
    <property type="entry name" value="TLDD PROTEIN"/>
    <property type="match status" value="1"/>
</dbReference>
<dbReference type="Pfam" id="PF01523">
    <property type="entry name" value="PmbA_TldD_1st"/>
    <property type="match status" value="1"/>
</dbReference>
<sequence length="444" mass="48375">MKLDFAVHRRFVRLAQRLGASDVVFTSHQTLWQMIRFSNNKITVSKNGSTVSVDVYVSVKGRRAVQSTTDVSPKSIEELVRKTVAAAKSSPETDVYASLPKGPFKYDKKLLKPVSAEVSPEQLVEYVGEAVNGGLDNGGKRVAGSLVYTRGKMLLTTTGGVEASASSMGIEISVRAFAADDATGHFVSVAADPKQFTPYQAGARAGEIAKMALNPVDGEAGVYEGLLGPMTFAHILEQVGSWASAFYVDGEMSFLTGLLGQKAGSDVFSLYDDPTLAGTYGATPFDDEGLPTRRNILFENGVLKTYLHNSTTAKKFNTSSTANAGLIVPHPYNLVCSTGGKSLDKLISSIDNGIWVTNDWYLRYQNYRTGEFSTIPRDGLFLIRKGSVEKPLKGLRLSDNMLNILKGIRQVGNEGYWIKWWEVEIPTYAPHAVVEKLNFTRSAL</sequence>
<comment type="caution">
    <text evidence="4">The sequence shown here is derived from an EMBL/GenBank/DDBJ whole genome shotgun (WGS) entry which is preliminary data.</text>
</comment>
<evidence type="ECO:0000313" key="3">
    <source>
        <dbReference type="EMBL" id="HGL41308.1"/>
    </source>
</evidence>
<dbReference type="GO" id="GO:0006508">
    <property type="term" value="P:proteolysis"/>
    <property type="evidence" value="ECO:0007669"/>
    <property type="project" value="InterPro"/>
</dbReference>
<dbReference type="EMBL" id="DTAD01000034">
    <property type="protein sequence ID" value="HGN90163.1"/>
    <property type="molecule type" value="Genomic_DNA"/>
</dbReference>
<dbReference type="EMBL" id="DTCM01000079">
    <property type="protein sequence ID" value="HGL41308.1"/>
    <property type="molecule type" value="Genomic_DNA"/>
</dbReference>
<dbReference type="InterPro" id="IPR002510">
    <property type="entry name" value="Metalloprtase-TldD/E_N"/>
</dbReference>
<organism evidence="4">
    <name type="scientific">Caldiarchaeum subterraneum</name>
    <dbReference type="NCBI Taxonomy" id="311458"/>
    <lineage>
        <taxon>Archaea</taxon>
        <taxon>Nitrososphaerota</taxon>
        <taxon>Candidatus Caldarchaeales</taxon>
        <taxon>Candidatus Caldarchaeaceae</taxon>
        <taxon>Candidatus Caldarchaeum</taxon>
    </lineage>
</organism>
<dbReference type="Gene3D" id="3.30.2290.10">
    <property type="entry name" value="PmbA/TldD superfamily"/>
    <property type="match status" value="1"/>
</dbReference>
<proteinExistence type="predicted"/>
<dbReference type="AlphaFoldDB" id="A0A7C4HY42"/>
<dbReference type="GO" id="GO:0008237">
    <property type="term" value="F:metallopeptidase activity"/>
    <property type="evidence" value="ECO:0007669"/>
    <property type="project" value="InterPro"/>
</dbReference>
<dbReference type="InterPro" id="IPR045569">
    <property type="entry name" value="Metalloprtase-TldD/E_C"/>
</dbReference>
<gene>
    <name evidence="5" type="ORF">ENM30_01125</name>
    <name evidence="4" type="ORF">ENT82_03415</name>
    <name evidence="3" type="ORF">ENU43_06560</name>
</gene>
<dbReference type="EMBL" id="DRXG01000018">
    <property type="protein sequence ID" value="HHN51894.1"/>
    <property type="molecule type" value="Genomic_DNA"/>
</dbReference>
<reference evidence="4" key="1">
    <citation type="journal article" date="2020" name="mSystems">
        <title>Genome- and Community-Level Interaction Insights into Carbon Utilization and Element Cycling Functions of Hydrothermarchaeota in Hydrothermal Sediment.</title>
        <authorList>
            <person name="Zhou Z."/>
            <person name="Liu Y."/>
            <person name="Xu W."/>
            <person name="Pan J."/>
            <person name="Luo Z.H."/>
            <person name="Li M."/>
        </authorList>
    </citation>
    <scope>NUCLEOTIDE SEQUENCE [LARGE SCALE GENOMIC DNA]</scope>
    <source>
        <strain evidence="5">SpSt-1073</strain>
        <strain evidence="4">SpSt-613</strain>
        <strain evidence="3">SpSt-669</strain>
    </source>
</reference>
<evidence type="ECO:0000313" key="4">
    <source>
        <dbReference type="EMBL" id="HGN90163.1"/>
    </source>
</evidence>
<dbReference type="InterPro" id="IPR035068">
    <property type="entry name" value="TldD/PmbA_N"/>
</dbReference>
<evidence type="ECO:0000313" key="5">
    <source>
        <dbReference type="EMBL" id="HHN51894.1"/>
    </source>
</evidence>
<evidence type="ECO:0000259" key="1">
    <source>
        <dbReference type="Pfam" id="PF01523"/>
    </source>
</evidence>
<accession>A0A7C4HY42</accession>
<dbReference type="Pfam" id="PF19289">
    <property type="entry name" value="PmbA_TldD_3rd"/>
    <property type="match status" value="1"/>
</dbReference>
<feature type="domain" description="Metalloprotease TldD/E N-terminal" evidence="1">
    <location>
        <begin position="30"/>
        <end position="87"/>
    </location>
</feature>
<name>A0A7C4HY42_CALS0</name>
<dbReference type="SUPFAM" id="SSF111283">
    <property type="entry name" value="Putative modulator of DNA gyrase, PmbA/TldD"/>
    <property type="match status" value="1"/>
</dbReference>